<feature type="transmembrane region" description="Helical" evidence="5">
    <location>
        <begin position="225"/>
        <end position="248"/>
    </location>
</feature>
<evidence type="ECO:0000259" key="6">
    <source>
        <dbReference type="Pfam" id="PF04932"/>
    </source>
</evidence>
<gene>
    <name evidence="7" type="ORF">COU28_03105</name>
</gene>
<dbReference type="EMBL" id="PFBU01000060">
    <property type="protein sequence ID" value="PIR78152.1"/>
    <property type="molecule type" value="Genomic_DNA"/>
</dbReference>
<evidence type="ECO:0000256" key="5">
    <source>
        <dbReference type="SAM" id="Phobius"/>
    </source>
</evidence>
<feature type="transmembrane region" description="Helical" evidence="5">
    <location>
        <begin position="117"/>
        <end position="138"/>
    </location>
</feature>
<reference evidence="8" key="1">
    <citation type="submission" date="2017-09" db="EMBL/GenBank/DDBJ databases">
        <title>Depth-based differentiation of microbial function through sediment-hosted aquifers and enrichment of novel symbionts in the deep terrestrial subsurface.</title>
        <authorList>
            <person name="Probst A.J."/>
            <person name="Ladd B."/>
            <person name="Jarett J.K."/>
            <person name="Geller-Mcgrath D.E."/>
            <person name="Sieber C.M.K."/>
            <person name="Emerson J.B."/>
            <person name="Anantharaman K."/>
            <person name="Thomas B.C."/>
            <person name="Malmstrom R."/>
            <person name="Stieglmeier M."/>
            <person name="Klingl A."/>
            <person name="Woyke T."/>
            <person name="Ryan C.M."/>
            <person name="Banfield J.F."/>
        </authorList>
    </citation>
    <scope>NUCLEOTIDE SEQUENCE [LARGE SCALE GENOMIC DNA]</scope>
</reference>
<dbReference type="Pfam" id="PF04932">
    <property type="entry name" value="Wzy_C"/>
    <property type="match status" value="1"/>
</dbReference>
<evidence type="ECO:0000313" key="7">
    <source>
        <dbReference type="EMBL" id="PIR78152.1"/>
    </source>
</evidence>
<feature type="transmembrane region" description="Helical" evidence="5">
    <location>
        <begin position="180"/>
        <end position="201"/>
    </location>
</feature>
<accession>A0A2H0U000</accession>
<proteinExistence type="predicted"/>
<dbReference type="GO" id="GO:0016020">
    <property type="term" value="C:membrane"/>
    <property type="evidence" value="ECO:0007669"/>
    <property type="project" value="UniProtKB-SubCell"/>
</dbReference>
<feature type="transmembrane region" description="Helical" evidence="5">
    <location>
        <begin position="260"/>
        <end position="288"/>
    </location>
</feature>
<evidence type="ECO:0000256" key="3">
    <source>
        <dbReference type="ARBA" id="ARBA00022989"/>
    </source>
</evidence>
<comment type="caution">
    <text evidence="7">The sequence shown here is derived from an EMBL/GenBank/DDBJ whole genome shotgun (WGS) entry which is preliminary data.</text>
</comment>
<feature type="transmembrane region" description="Helical" evidence="5">
    <location>
        <begin position="390"/>
        <end position="418"/>
    </location>
</feature>
<evidence type="ECO:0000313" key="8">
    <source>
        <dbReference type="Proteomes" id="UP000230852"/>
    </source>
</evidence>
<dbReference type="InterPro" id="IPR051533">
    <property type="entry name" value="WaaL-like"/>
</dbReference>
<feature type="transmembrane region" description="Helical" evidence="5">
    <location>
        <begin position="40"/>
        <end position="56"/>
    </location>
</feature>
<feature type="transmembrane region" description="Helical" evidence="5">
    <location>
        <begin position="294"/>
        <end position="316"/>
    </location>
</feature>
<feature type="transmembrane region" description="Helical" evidence="5">
    <location>
        <begin position="87"/>
        <end position="105"/>
    </location>
</feature>
<dbReference type="InterPro" id="IPR007016">
    <property type="entry name" value="O-antigen_ligase-rel_domated"/>
</dbReference>
<feature type="transmembrane region" description="Helical" evidence="5">
    <location>
        <begin position="150"/>
        <end position="168"/>
    </location>
</feature>
<feature type="transmembrane region" description="Helical" evidence="5">
    <location>
        <begin position="63"/>
        <end position="81"/>
    </location>
</feature>
<comment type="subcellular location">
    <subcellularLocation>
        <location evidence="1">Membrane</location>
        <topology evidence="1">Multi-pass membrane protein</topology>
    </subcellularLocation>
</comment>
<keyword evidence="4 5" id="KW-0472">Membrane</keyword>
<dbReference type="PANTHER" id="PTHR37422">
    <property type="entry name" value="TEICHURONIC ACID BIOSYNTHESIS PROTEIN TUAE"/>
    <property type="match status" value="1"/>
</dbReference>
<dbReference type="AlphaFoldDB" id="A0A2H0U000"/>
<evidence type="ECO:0000256" key="2">
    <source>
        <dbReference type="ARBA" id="ARBA00022692"/>
    </source>
</evidence>
<sequence length="478" mass="55164">MFKKIDFKNLIPKKLELLLLAFFLIVRISSFFIYNYNLVFVNNLISFILIASFAYFSFKKPHFAWILLITELLLDGAGHFFEFSGLILRTWLLGIFALTWLYKKIKDRKLELTLPKPILITLLLSICVIFFSTILGIANNHGTMLVLQDTILYFFLFLIFPALEFTNFPKKYFLSIIKVFIFGTAIFSFLTFLTYSARFGILHDNYYKWFRDIVGGKITDLGNNFFRIVLSEQLYIIPLLLIVASYLIKDIKNKTNWFLTSALMLMLIMNMSRIYFLALALGLLFLALKNNLKKWFQVSFLFFIIFTVLFFSLSFISSNFKSTGLSLVGVKIASVQKPKEDISANIRLAMLPDIKEKINTHPYFGSGLATQVSYEDPVTKKMVSRTQFDWGYLEMLAELGIVGSIIFLIFILTILYYLAKLTYKEKNPLFQGLFAGAISLFVINLTTPALFQGFGILYFVFILKIISDNFKTNDASLK</sequence>
<feature type="domain" description="O-antigen ligase-related" evidence="6">
    <location>
        <begin position="262"/>
        <end position="408"/>
    </location>
</feature>
<evidence type="ECO:0000256" key="4">
    <source>
        <dbReference type="ARBA" id="ARBA00023136"/>
    </source>
</evidence>
<keyword evidence="3 5" id="KW-1133">Transmembrane helix</keyword>
<evidence type="ECO:0000256" key="1">
    <source>
        <dbReference type="ARBA" id="ARBA00004141"/>
    </source>
</evidence>
<organism evidence="7 8">
    <name type="scientific">Candidatus Magasanikbacteria bacterium CG10_big_fil_rev_8_21_14_0_10_36_16</name>
    <dbReference type="NCBI Taxonomy" id="1974645"/>
    <lineage>
        <taxon>Bacteria</taxon>
        <taxon>Candidatus Magasanikiibacteriota</taxon>
    </lineage>
</organism>
<feature type="transmembrane region" description="Helical" evidence="5">
    <location>
        <begin position="15"/>
        <end position="34"/>
    </location>
</feature>
<name>A0A2H0U000_9BACT</name>
<dbReference type="Proteomes" id="UP000230852">
    <property type="component" value="Unassembled WGS sequence"/>
</dbReference>
<feature type="transmembrane region" description="Helical" evidence="5">
    <location>
        <begin position="438"/>
        <end position="463"/>
    </location>
</feature>
<protein>
    <recommendedName>
        <fullName evidence="6">O-antigen ligase-related domain-containing protein</fullName>
    </recommendedName>
</protein>
<dbReference type="PANTHER" id="PTHR37422:SF13">
    <property type="entry name" value="LIPOPOLYSACCHARIDE BIOSYNTHESIS PROTEIN PA4999-RELATED"/>
    <property type="match status" value="1"/>
</dbReference>
<keyword evidence="2 5" id="KW-0812">Transmembrane</keyword>